<dbReference type="SUPFAM" id="SSF49695">
    <property type="entry name" value="gamma-Crystallin-like"/>
    <property type="match status" value="1"/>
</dbReference>
<evidence type="ECO:0000256" key="3">
    <source>
        <dbReference type="ARBA" id="ARBA00022613"/>
    </source>
</evidence>
<comment type="function">
    <text evidence="1">Crystallins are the dominant structural components of the vertebrate eye lens.</text>
</comment>
<dbReference type="PANTHER" id="PTHR11818">
    <property type="entry name" value="BETA/GAMMA CRYSTALLIN"/>
    <property type="match status" value="1"/>
</dbReference>
<evidence type="ECO:0000259" key="6">
    <source>
        <dbReference type="PROSITE" id="PS50915"/>
    </source>
</evidence>
<evidence type="ECO:0000256" key="5">
    <source>
        <dbReference type="SAM" id="MobiDB-lite"/>
    </source>
</evidence>
<dbReference type="InterPro" id="IPR001064">
    <property type="entry name" value="Beta/gamma_crystallin"/>
</dbReference>
<keyword evidence="8" id="KW-1185">Reference proteome</keyword>
<feature type="domain" description="Beta/gamma crystallin 'Greek key'" evidence="6">
    <location>
        <begin position="292"/>
        <end position="334"/>
    </location>
</feature>
<proteinExistence type="inferred from homology"/>
<dbReference type="Gene3D" id="2.60.20.10">
    <property type="entry name" value="Crystallins"/>
    <property type="match status" value="2"/>
</dbReference>
<dbReference type="Ensembl" id="ENSGAGT00000013123.1">
    <property type="protein sequence ID" value="ENSGAGP00000011462.1"/>
    <property type="gene ID" value="ENSGAGG00000008842.1"/>
</dbReference>
<evidence type="ECO:0000313" key="7">
    <source>
        <dbReference type="Ensembl" id="ENSGAGP00000011462.1"/>
    </source>
</evidence>
<organism evidence="7 8">
    <name type="scientific">Gopherus agassizii</name>
    <name type="common">Agassiz's desert tortoise</name>
    <dbReference type="NCBI Taxonomy" id="38772"/>
    <lineage>
        <taxon>Eukaryota</taxon>
        <taxon>Metazoa</taxon>
        <taxon>Chordata</taxon>
        <taxon>Craniata</taxon>
        <taxon>Vertebrata</taxon>
        <taxon>Euteleostomi</taxon>
        <taxon>Archelosauria</taxon>
        <taxon>Testudinata</taxon>
        <taxon>Testudines</taxon>
        <taxon>Cryptodira</taxon>
        <taxon>Durocryptodira</taxon>
        <taxon>Testudinoidea</taxon>
        <taxon>Testudinidae</taxon>
        <taxon>Gopherus</taxon>
    </lineage>
</organism>
<dbReference type="SMART" id="SM00247">
    <property type="entry name" value="XTALbg"/>
    <property type="match status" value="2"/>
</dbReference>
<evidence type="ECO:0000313" key="8">
    <source>
        <dbReference type="Proteomes" id="UP000291020"/>
    </source>
</evidence>
<dbReference type="Pfam" id="PF17718">
    <property type="entry name" value="DUF5563"/>
    <property type="match status" value="2"/>
</dbReference>
<reference evidence="8" key="1">
    <citation type="journal article" date="2017" name="PLoS ONE">
        <title>The Agassiz's desert tortoise genome provides a resource for the conservation of a threatened species.</title>
        <authorList>
            <person name="Tollis M."/>
            <person name="DeNardo D.F."/>
            <person name="Cornelius J.A."/>
            <person name="Dolby G.A."/>
            <person name="Edwards T."/>
            <person name="Henen B.T."/>
            <person name="Karl A.E."/>
            <person name="Murphy R.W."/>
            <person name="Kusumi K."/>
        </authorList>
    </citation>
    <scope>NUCLEOTIDE SEQUENCE [LARGE SCALE GENOMIC DNA]</scope>
</reference>
<protein>
    <recommendedName>
        <fullName evidence="6">Beta/gamma crystallin 'Greek key' domain-containing protein</fullName>
    </recommendedName>
</protein>
<keyword evidence="4" id="KW-0677">Repeat</keyword>
<evidence type="ECO:0000256" key="1">
    <source>
        <dbReference type="ARBA" id="ARBA00003689"/>
    </source>
</evidence>
<dbReference type="PANTHER" id="PTHR11818:SF119">
    <property type="entry name" value="GAMMA-CRYSTALLIN D"/>
    <property type="match status" value="1"/>
</dbReference>
<feature type="domain" description="Beta/gamma crystallin 'Greek key'" evidence="6">
    <location>
        <begin position="204"/>
        <end position="245"/>
    </location>
</feature>
<dbReference type="GO" id="GO:0002088">
    <property type="term" value="P:lens development in camera-type eye"/>
    <property type="evidence" value="ECO:0007669"/>
    <property type="project" value="TreeGrafter"/>
</dbReference>
<reference evidence="7" key="2">
    <citation type="submission" date="2025-08" db="UniProtKB">
        <authorList>
            <consortium name="Ensembl"/>
        </authorList>
    </citation>
    <scope>IDENTIFICATION</scope>
</reference>
<reference evidence="7" key="3">
    <citation type="submission" date="2025-09" db="UniProtKB">
        <authorList>
            <consortium name="Ensembl"/>
        </authorList>
    </citation>
    <scope>IDENTIFICATION</scope>
</reference>
<dbReference type="InterPro" id="IPR011024">
    <property type="entry name" value="G_crystallin-like"/>
</dbReference>
<dbReference type="PRINTS" id="PR01367">
    <property type="entry name" value="BGCRYSTALLIN"/>
</dbReference>
<dbReference type="PROSITE" id="PS50915">
    <property type="entry name" value="CRYSTALLIN_BETA_GAMMA"/>
    <property type="match status" value="3"/>
</dbReference>
<dbReference type="InterPro" id="IPR038776">
    <property type="entry name" value="C2orf80"/>
</dbReference>
<dbReference type="AlphaFoldDB" id="A0A452H9H4"/>
<comment type="similarity">
    <text evidence="2">Belongs to the beta/gamma-crystallin family.</text>
</comment>
<evidence type="ECO:0000256" key="4">
    <source>
        <dbReference type="ARBA" id="ARBA00022737"/>
    </source>
</evidence>
<feature type="region of interest" description="Disordered" evidence="5">
    <location>
        <begin position="135"/>
        <end position="165"/>
    </location>
</feature>
<dbReference type="STRING" id="38772.ENSGAGP00000011462"/>
<dbReference type="GO" id="GO:0007601">
    <property type="term" value="P:visual perception"/>
    <property type="evidence" value="ECO:0007669"/>
    <property type="project" value="TreeGrafter"/>
</dbReference>
<feature type="domain" description="Beta/gamma crystallin 'Greek key'" evidence="6">
    <location>
        <begin position="165"/>
        <end position="203"/>
    </location>
</feature>
<dbReference type="FunFam" id="2.60.20.10:FF:000001">
    <property type="entry name" value="Crystallin gamma S"/>
    <property type="match status" value="1"/>
</dbReference>
<dbReference type="InterPro" id="IPR050252">
    <property type="entry name" value="Beta/Gamma-Crystallin"/>
</dbReference>
<evidence type="ECO:0000256" key="2">
    <source>
        <dbReference type="ARBA" id="ARBA00009646"/>
    </source>
</evidence>
<dbReference type="FunFam" id="2.60.20.10:FF:000003">
    <property type="entry name" value="Crystallin gamma S"/>
    <property type="match status" value="1"/>
</dbReference>
<keyword evidence="3" id="KW-0273">Eye lens protein</keyword>
<dbReference type="Proteomes" id="UP000291020">
    <property type="component" value="Unassembled WGS sequence"/>
</dbReference>
<dbReference type="Pfam" id="PF00030">
    <property type="entry name" value="Crystall"/>
    <property type="match status" value="2"/>
</dbReference>
<sequence length="337" mass="39019">MERKRLKKEIEKLLGDYVGIRLRENEFDPKGRQQPTFLDDMAHYDLAINVALLWLNDPEAQSPLAGGKRNLPLHSRYIYPNRTEREAMILSFYAGTLMGHRIHPFNLSLHPFAMLTAPKAAEHAWKQSVKFQKAAANQHATTNSTRTNKDCKRSESPSTAKQPDNKIILFEDRNFQGRSVECSSDRPDLQSHLSRCNSVRVESGCFMLYEHPNFQGQQFSLKWGDYPDMQSEGFSTSIKSCRMIPSHRGTYRIKIYDKEDHRGNMVELTEDSPRVMDQLRSPEMLSCSVLEGYWILYELPNYRGRQYLLRPGQYRIFSEWGAMSGKVGSLRRAPDLY</sequence>
<accession>A0A452H9H4</accession>
<name>A0A452H9H4_9SAUR</name>
<dbReference type="GO" id="GO:0005212">
    <property type="term" value="F:structural constituent of eye lens"/>
    <property type="evidence" value="ECO:0007669"/>
    <property type="project" value="UniProtKB-KW"/>
</dbReference>